<dbReference type="PANTHER" id="PTHR47668">
    <property type="entry name" value="DIENELACTONE HYDROLASE FAMILY PROTEIN (AFU_ORTHOLOGUE AFUA_6G01940)"/>
    <property type="match status" value="1"/>
</dbReference>
<accession>A0AAD5P9J9</accession>
<dbReference type="AlphaFoldDB" id="A0AAD5P9J9"/>
<name>A0AAD5P9J9_9FUNG</name>
<dbReference type="SUPFAM" id="SSF53474">
    <property type="entry name" value="alpha/beta-Hydrolases"/>
    <property type="match status" value="1"/>
</dbReference>
<keyword evidence="2" id="KW-0378">Hydrolase</keyword>
<comment type="caution">
    <text evidence="2">The sequence shown here is derived from an EMBL/GenBank/DDBJ whole genome shotgun (WGS) entry which is preliminary data.</text>
</comment>
<feature type="domain" description="Dienelactone hydrolase" evidence="1">
    <location>
        <begin position="32"/>
        <end position="241"/>
    </location>
</feature>
<evidence type="ECO:0000259" key="1">
    <source>
        <dbReference type="Pfam" id="PF01738"/>
    </source>
</evidence>
<reference evidence="2" key="2">
    <citation type="submission" date="2023-02" db="EMBL/GenBank/DDBJ databases">
        <authorList>
            <consortium name="DOE Joint Genome Institute"/>
            <person name="Mondo S.J."/>
            <person name="Chang Y."/>
            <person name="Wang Y."/>
            <person name="Ahrendt S."/>
            <person name="Andreopoulos W."/>
            <person name="Barry K."/>
            <person name="Beard J."/>
            <person name="Benny G.L."/>
            <person name="Blankenship S."/>
            <person name="Bonito G."/>
            <person name="Cuomo C."/>
            <person name="Desiro A."/>
            <person name="Gervers K.A."/>
            <person name="Hundley H."/>
            <person name="Kuo A."/>
            <person name="LaButti K."/>
            <person name="Lang B.F."/>
            <person name="Lipzen A."/>
            <person name="O'Donnell K."/>
            <person name="Pangilinan J."/>
            <person name="Reynolds N."/>
            <person name="Sandor L."/>
            <person name="Smith M.W."/>
            <person name="Tsang A."/>
            <person name="Grigoriev I.V."/>
            <person name="Stajich J.E."/>
            <person name="Spatafora J.W."/>
        </authorList>
    </citation>
    <scope>NUCLEOTIDE SEQUENCE</scope>
    <source>
        <strain evidence="2">RSA 2281</strain>
    </source>
</reference>
<evidence type="ECO:0000313" key="2">
    <source>
        <dbReference type="EMBL" id="KAI9250238.1"/>
    </source>
</evidence>
<sequence>MSSMKACCTIPPVDSAYEPIGTVENVGSIELPTYVVGPKDAKKAILVVYDIFGFHNNTKQFCDVLAKHCGYKVVMPDFFRGKPYLPEDMGDMDRLMAWIGKVGTMEVIQPQVEVVRKWLQEQGVAQGGLVGFCWGASICVKLTAIDSFFGGASLIHPSFVDNKDAEQAGAPLLVLPSQNEPDMTEYMAILAKKPFGDKCAHQRFDDMHHGFAAARGDWDDELNKKRATEAIQLTGNFFRNVLTTPSL</sequence>
<dbReference type="PANTHER" id="PTHR47668:SF1">
    <property type="entry name" value="DIENELACTONE HYDROLASE DOMAIN-CONTAINING PROTEIN-RELATED"/>
    <property type="match status" value="1"/>
</dbReference>
<dbReference type="Pfam" id="PF01738">
    <property type="entry name" value="DLH"/>
    <property type="match status" value="1"/>
</dbReference>
<dbReference type="GO" id="GO:0016787">
    <property type="term" value="F:hydrolase activity"/>
    <property type="evidence" value="ECO:0007669"/>
    <property type="project" value="UniProtKB-KW"/>
</dbReference>
<evidence type="ECO:0000313" key="3">
    <source>
        <dbReference type="Proteomes" id="UP001209540"/>
    </source>
</evidence>
<dbReference type="Proteomes" id="UP001209540">
    <property type="component" value="Unassembled WGS sequence"/>
</dbReference>
<keyword evidence="3" id="KW-1185">Reference proteome</keyword>
<protein>
    <submittedName>
        <fullName evidence="2">Alpha/Beta hydrolase protein</fullName>
    </submittedName>
</protein>
<proteinExistence type="predicted"/>
<dbReference type="EMBL" id="JAIXMP010000033">
    <property type="protein sequence ID" value="KAI9250238.1"/>
    <property type="molecule type" value="Genomic_DNA"/>
</dbReference>
<organism evidence="2 3">
    <name type="scientific">Phascolomyces articulosus</name>
    <dbReference type="NCBI Taxonomy" id="60185"/>
    <lineage>
        <taxon>Eukaryota</taxon>
        <taxon>Fungi</taxon>
        <taxon>Fungi incertae sedis</taxon>
        <taxon>Mucoromycota</taxon>
        <taxon>Mucoromycotina</taxon>
        <taxon>Mucoromycetes</taxon>
        <taxon>Mucorales</taxon>
        <taxon>Lichtheimiaceae</taxon>
        <taxon>Phascolomyces</taxon>
    </lineage>
</organism>
<dbReference type="Gene3D" id="3.40.50.1820">
    <property type="entry name" value="alpha/beta hydrolase"/>
    <property type="match status" value="1"/>
</dbReference>
<gene>
    <name evidence="2" type="ORF">BDA99DRAFT_523243</name>
</gene>
<dbReference type="InterPro" id="IPR029058">
    <property type="entry name" value="AB_hydrolase_fold"/>
</dbReference>
<reference evidence="2" key="1">
    <citation type="journal article" date="2022" name="IScience">
        <title>Evolution of zygomycete secretomes and the origins of terrestrial fungal ecologies.</title>
        <authorList>
            <person name="Chang Y."/>
            <person name="Wang Y."/>
            <person name="Mondo S."/>
            <person name="Ahrendt S."/>
            <person name="Andreopoulos W."/>
            <person name="Barry K."/>
            <person name="Beard J."/>
            <person name="Benny G.L."/>
            <person name="Blankenship S."/>
            <person name="Bonito G."/>
            <person name="Cuomo C."/>
            <person name="Desiro A."/>
            <person name="Gervers K.A."/>
            <person name="Hundley H."/>
            <person name="Kuo A."/>
            <person name="LaButti K."/>
            <person name="Lang B.F."/>
            <person name="Lipzen A."/>
            <person name="O'Donnell K."/>
            <person name="Pangilinan J."/>
            <person name="Reynolds N."/>
            <person name="Sandor L."/>
            <person name="Smith M.E."/>
            <person name="Tsang A."/>
            <person name="Grigoriev I.V."/>
            <person name="Stajich J.E."/>
            <person name="Spatafora J.W."/>
        </authorList>
    </citation>
    <scope>NUCLEOTIDE SEQUENCE</scope>
    <source>
        <strain evidence="2">RSA 2281</strain>
    </source>
</reference>
<dbReference type="InterPro" id="IPR002925">
    <property type="entry name" value="Dienelactn_hydro"/>
</dbReference>